<dbReference type="InterPro" id="IPR021713">
    <property type="entry name" value="Folliculin"/>
</dbReference>
<dbReference type="AlphaFoldDB" id="A0A8R1ESN1"/>
<evidence type="ECO:0000313" key="3">
    <source>
        <dbReference type="Proteomes" id="UP000005237"/>
    </source>
</evidence>
<protein>
    <submittedName>
        <fullName evidence="2">Uncharacterized protein</fullName>
    </submittedName>
</protein>
<dbReference type="Proteomes" id="UP000005237">
    <property type="component" value="Unassembled WGS sequence"/>
</dbReference>
<organism evidence="2 3">
    <name type="scientific">Caenorhabditis japonica</name>
    <dbReference type="NCBI Taxonomy" id="281687"/>
    <lineage>
        <taxon>Eukaryota</taxon>
        <taxon>Metazoa</taxon>
        <taxon>Ecdysozoa</taxon>
        <taxon>Nematoda</taxon>
        <taxon>Chromadorea</taxon>
        <taxon>Rhabditida</taxon>
        <taxon>Rhabditina</taxon>
        <taxon>Rhabditomorpha</taxon>
        <taxon>Rhabditoidea</taxon>
        <taxon>Rhabditidae</taxon>
        <taxon>Peloderinae</taxon>
        <taxon>Caenorhabditis</taxon>
    </lineage>
</organism>
<keyword evidence="3" id="KW-1185">Reference proteome</keyword>
<reference evidence="2" key="2">
    <citation type="submission" date="2022-06" db="UniProtKB">
        <authorList>
            <consortium name="EnsemblMetazoa"/>
        </authorList>
    </citation>
    <scope>IDENTIFICATION</scope>
    <source>
        <strain evidence="2">DF5081</strain>
    </source>
</reference>
<dbReference type="EnsemblMetazoa" id="CJA42664.1">
    <property type="protein sequence ID" value="CJA42664.1"/>
    <property type="gene ID" value="WBGene00218512"/>
</dbReference>
<name>A0A8R1ESN1_CAEJA</name>
<accession>A0A8R1ESN1</accession>
<dbReference type="GO" id="GO:0005829">
    <property type="term" value="C:cytosol"/>
    <property type="evidence" value="ECO:0007669"/>
    <property type="project" value="TreeGrafter"/>
</dbReference>
<sequence>MRNYEDRDNYVPVTSSEPSTSSAPPGPTVPLIELDSQNENVQRRMMADQTKAQGNGGTAYPHYGNCTKYTIDTEDRCSACSSFRNGPCLLSNDHQTRTSYISSEGMSESRF</sequence>
<dbReference type="GO" id="GO:0000122">
    <property type="term" value="P:negative regulation of transcription by RNA polymerase II"/>
    <property type="evidence" value="ECO:0007669"/>
    <property type="project" value="TreeGrafter"/>
</dbReference>
<proteinExistence type="predicted"/>
<dbReference type="GO" id="GO:1904263">
    <property type="term" value="P:positive regulation of TORC1 signaling"/>
    <property type="evidence" value="ECO:0007669"/>
    <property type="project" value="TreeGrafter"/>
</dbReference>
<evidence type="ECO:0000313" key="2">
    <source>
        <dbReference type="EnsemblMetazoa" id="CJA42664.1"/>
    </source>
</evidence>
<dbReference type="GO" id="GO:0005096">
    <property type="term" value="F:GTPase activator activity"/>
    <property type="evidence" value="ECO:0007669"/>
    <property type="project" value="TreeGrafter"/>
</dbReference>
<feature type="compositionally biased region" description="Low complexity" evidence="1">
    <location>
        <begin position="11"/>
        <end position="23"/>
    </location>
</feature>
<reference evidence="3" key="1">
    <citation type="submission" date="2010-08" db="EMBL/GenBank/DDBJ databases">
        <authorList>
            <consortium name="Caenorhabditis japonica Sequencing Consortium"/>
            <person name="Wilson R.K."/>
        </authorList>
    </citation>
    <scope>NUCLEOTIDE SEQUENCE [LARGE SCALE GENOMIC DNA]</scope>
    <source>
        <strain evidence="3">DF5081</strain>
    </source>
</reference>
<feature type="region of interest" description="Disordered" evidence="1">
    <location>
        <begin position="1"/>
        <end position="31"/>
    </location>
</feature>
<evidence type="ECO:0000256" key="1">
    <source>
        <dbReference type="SAM" id="MobiDB-lite"/>
    </source>
</evidence>
<dbReference type="PANTHER" id="PTHR31441:SF2">
    <property type="entry name" value="FOLLICULIN"/>
    <property type="match status" value="1"/>
</dbReference>
<dbReference type="PANTHER" id="PTHR31441">
    <property type="entry name" value="FOLLICULIN FAMILY MEMBER"/>
    <property type="match status" value="1"/>
</dbReference>